<reference evidence="2" key="4">
    <citation type="journal article" date="2015" name="G3 (Bethesda)">
        <title>Genome sequences of three phytopathogenic species of the Magnaporthaceae family of fungi.</title>
        <authorList>
            <person name="Okagaki L.H."/>
            <person name="Nunes C.C."/>
            <person name="Sailsbery J."/>
            <person name="Clay B."/>
            <person name="Brown D."/>
            <person name="John T."/>
            <person name="Oh Y."/>
            <person name="Young N."/>
            <person name="Fitzgerald M."/>
            <person name="Haas B.J."/>
            <person name="Zeng Q."/>
            <person name="Young S."/>
            <person name="Adiconis X."/>
            <person name="Fan L."/>
            <person name="Levin J.Z."/>
            <person name="Mitchell T.K."/>
            <person name="Okubara P.A."/>
            <person name="Farman M.L."/>
            <person name="Kohn L.M."/>
            <person name="Birren B."/>
            <person name="Ma L.-J."/>
            <person name="Dean R.A."/>
        </authorList>
    </citation>
    <scope>NUCLEOTIDE SEQUENCE</scope>
    <source>
        <strain evidence="2">ATCC 64411 / 73-15</strain>
    </source>
</reference>
<organism evidence="2 3">
    <name type="scientific">Magnaporthiopsis poae (strain ATCC 64411 / 73-15)</name>
    <name type="common">Kentucky bluegrass fungus</name>
    <name type="synonym">Magnaporthe poae</name>
    <dbReference type="NCBI Taxonomy" id="644358"/>
    <lineage>
        <taxon>Eukaryota</taxon>
        <taxon>Fungi</taxon>
        <taxon>Dikarya</taxon>
        <taxon>Ascomycota</taxon>
        <taxon>Pezizomycotina</taxon>
        <taxon>Sordariomycetes</taxon>
        <taxon>Sordariomycetidae</taxon>
        <taxon>Magnaporthales</taxon>
        <taxon>Magnaporthaceae</taxon>
        <taxon>Magnaporthiopsis</taxon>
    </lineage>
</organism>
<proteinExistence type="predicted"/>
<protein>
    <submittedName>
        <fullName evidence="1 2">Uncharacterized protein</fullName>
    </submittedName>
</protein>
<reference evidence="1" key="3">
    <citation type="submission" date="2011-03" db="EMBL/GenBank/DDBJ databases">
        <title>Annotation of Magnaporthe poae ATCC 64411.</title>
        <authorList>
            <person name="Ma L.-J."/>
            <person name="Dead R."/>
            <person name="Young S.K."/>
            <person name="Zeng Q."/>
            <person name="Gargeya S."/>
            <person name="Fitzgerald M."/>
            <person name="Haas B."/>
            <person name="Abouelleil A."/>
            <person name="Alvarado L."/>
            <person name="Arachchi H.M."/>
            <person name="Berlin A."/>
            <person name="Brown A."/>
            <person name="Chapman S.B."/>
            <person name="Chen Z."/>
            <person name="Dunbar C."/>
            <person name="Freedman E."/>
            <person name="Gearin G."/>
            <person name="Gellesch M."/>
            <person name="Goldberg J."/>
            <person name="Griggs A."/>
            <person name="Gujja S."/>
            <person name="Heiman D."/>
            <person name="Howarth C."/>
            <person name="Larson L."/>
            <person name="Lui A."/>
            <person name="MacDonald P.J.P."/>
            <person name="Mehta T."/>
            <person name="Montmayeur A."/>
            <person name="Murphy C."/>
            <person name="Neiman D."/>
            <person name="Pearson M."/>
            <person name="Priest M."/>
            <person name="Roberts A."/>
            <person name="Saif S."/>
            <person name="Shea T."/>
            <person name="Shenoy N."/>
            <person name="Sisk P."/>
            <person name="Stolte C."/>
            <person name="Sykes S."/>
            <person name="Yandava C."/>
            <person name="Wortman J."/>
            <person name="Nusbaum C."/>
            <person name="Birren B."/>
        </authorList>
    </citation>
    <scope>NUCLEOTIDE SEQUENCE</scope>
    <source>
        <strain evidence="1">ATCC 64411</strain>
    </source>
</reference>
<name>A0A0C4EBG1_MAGP6</name>
<dbReference type="EMBL" id="ADBL01002567">
    <property type="status" value="NOT_ANNOTATED_CDS"/>
    <property type="molecule type" value="Genomic_DNA"/>
</dbReference>
<accession>A0A0C4EBG1</accession>
<keyword evidence="3" id="KW-1185">Reference proteome</keyword>
<reference evidence="2" key="5">
    <citation type="submission" date="2015-06" db="UniProtKB">
        <authorList>
            <consortium name="EnsemblFungi"/>
        </authorList>
    </citation>
    <scope>IDENTIFICATION</scope>
    <source>
        <strain evidence="2">ATCC 64411</strain>
    </source>
</reference>
<reference evidence="3" key="1">
    <citation type="submission" date="2010-05" db="EMBL/GenBank/DDBJ databases">
        <title>The genome sequence of Magnaporthe poae strain ATCC 64411.</title>
        <authorList>
            <person name="Ma L.-J."/>
            <person name="Dead R."/>
            <person name="Young S."/>
            <person name="Zeng Q."/>
            <person name="Koehrsen M."/>
            <person name="Alvarado L."/>
            <person name="Berlin A."/>
            <person name="Chapman S.B."/>
            <person name="Chen Z."/>
            <person name="Freedman E."/>
            <person name="Gellesch M."/>
            <person name="Goldberg J."/>
            <person name="Griggs A."/>
            <person name="Gujja S."/>
            <person name="Heilman E.R."/>
            <person name="Heiman D."/>
            <person name="Hepburn T."/>
            <person name="Howarth C."/>
            <person name="Jen D."/>
            <person name="Larson L."/>
            <person name="Mehta T."/>
            <person name="Neiman D."/>
            <person name="Pearson M."/>
            <person name="Roberts A."/>
            <person name="Saif S."/>
            <person name="Shea T."/>
            <person name="Shenoy N."/>
            <person name="Sisk P."/>
            <person name="Stolte C."/>
            <person name="Sykes S."/>
            <person name="Walk T."/>
            <person name="White J."/>
            <person name="Yandava C."/>
            <person name="Haas B."/>
            <person name="Nusbaum C."/>
            <person name="Birren B."/>
        </authorList>
    </citation>
    <scope>NUCLEOTIDE SEQUENCE [LARGE SCALE GENOMIC DNA]</scope>
    <source>
        <strain evidence="3">ATCC 64411 / 73-15</strain>
    </source>
</reference>
<reference evidence="1" key="2">
    <citation type="submission" date="2010-05" db="EMBL/GenBank/DDBJ databases">
        <title>The Genome Sequence of Magnaporthe poae strain ATCC 64411.</title>
        <authorList>
            <consortium name="The Broad Institute Genome Sequencing Platform"/>
            <consortium name="Broad Institute Genome Sequencing Center for Infectious Disease"/>
            <person name="Ma L.-J."/>
            <person name="Dead R."/>
            <person name="Young S."/>
            <person name="Zeng Q."/>
            <person name="Koehrsen M."/>
            <person name="Alvarado L."/>
            <person name="Berlin A."/>
            <person name="Chapman S.B."/>
            <person name="Chen Z."/>
            <person name="Freedman E."/>
            <person name="Gellesch M."/>
            <person name="Goldberg J."/>
            <person name="Griggs A."/>
            <person name="Gujja S."/>
            <person name="Heilman E.R."/>
            <person name="Heiman D."/>
            <person name="Hepburn T."/>
            <person name="Howarth C."/>
            <person name="Jen D."/>
            <person name="Larson L."/>
            <person name="Mehta T."/>
            <person name="Neiman D."/>
            <person name="Pearson M."/>
            <person name="Roberts A."/>
            <person name="Saif S."/>
            <person name="Shea T."/>
            <person name="Shenoy N."/>
            <person name="Sisk P."/>
            <person name="Stolte C."/>
            <person name="Sykes S."/>
            <person name="Walk T."/>
            <person name="White J."/>
            <person name="Yandava C."/>
            <person name="Haas B."/>
            <person name="Nusbaum C."/>
            <person name="Birren B."/>
        </authorList>
    </citation>
    <scope>NUCLEOTIDE SEQUENCE</scope>
    <source>
        <strain evidence="1">ATCC 64411</strain>
    </source>
</reference>
<sequence>MSHHRRLPWKVNVETANNAMAMADRNINRTFPAAADANDRIKLANEWFREGHYGYTANPNVDIFLRLGPARFKDAALILVKLHKTFTFPDRAAMLACPRPLWKEFPATPLRPQCARLGINKVLLHEATARAVNMLETRFRHGPSRPFKHKTAAELVHIISANTYENCNYDYLDYSVPRKTHDYAGC</sequence>
<dbReference type="Proteomes" id="UP000011715">
    <property type="component" value="Unassembled WGS sequence"/>
</dbReference>
<dbReference type="OrthoDB" id="2788868at2759"/>
<dbReference type="EMBL" id="GL876977">
    <property type="protein sequence ID" value="KLU91490.1"/>
    <property type="molecule type" value="Genomic_DNA"/>
</dbReference>
<evidence type="ECO:0000313" key="2">
    <source>
        <dbReference type="EnsemblFungi" id="MAPG_10008T0"/>
    </source>
</evidence>
<evidence type="ECO:0000313" key="3">
    <source>
        <dbReference type="Proteomes" id="UP000011715"/>
    </source>
</evidence>
<gene>
    <name evidence="1" type="ORF">MAPG_10008</name>
</gene>
<dbReference type="EnsemblFungi" id="MAPG_10008T0">
    <property type="protein sequence ID" value="MAPG_10008T0"/>
    <property type="gene ID" value="MAPG_10008"/>
</dbReference>
<evidence type="ECO:0000313" key="1">
    <source>
        <dbReference type="EMBL" id="KLU91490.1"/>
    </source>
</evidence>
<dbReference type="eggNOG" id="ENOG502R41D">
    <property type="taxonomic scope" value="Eukaryota"/>
</dbReference>
<dbReference type="AlphaFoldDB" id="A0A0C4EBG1"/>
<dbReference type="VEuPathDB" id="FungiDB:MAPG_10008"/>